<dbReference type="SMART" id="SM00823">
    <property type="entry name" value="PKS_PP"/>
    <property type="match status" value="2"/>
</dbReference>
<evidence type="ECO:0000259" key="6">
    <source>
        <dbReference type="PROSITE" id="PS50075"/>
    </source>
</evidence>
<evidence type="ECO:0000313" key="8">
    <source>
        <dbReference type="Proteomes" id="UP000294746"/>
    </source>
</evidence>
<dbReference type="Pfam" id="PF00668">
    <property type="entry name" value="Condensation"/>
    <property type="match status" value="2"/>
</dbReference>
<dbReference type="FunFam" id="3.30.300.30:FF:000015">
    <property type="entry name" value="Nonribosomal peptide synthase SidD"/>
    <property type="match status" value="1"/>
</dbReference>
<dbReference type="Gene3D" id="3.40.50.980">
    <property type="match status" value="4"/>
</dbReference>
<comment type="caution">
    <text evidence="7">The sequence shown here is derived from an EMBL/GenBank/DDBJ whole genome shotgun (WGS) entry which is preliminary data.</text>
</comment>
<dbReference type="PROSITE" id="PS00012">
    <property type="entry name" value="PHOSPHOPANTETHEINE"/>
    <property type="match status" value="2"/>
</dbReference>
<dbReference type="Pfam" id="PF13193">
    <property type="entry name" value="AMP-binding_C"/>
    <property type="match status" value="1"/>
</dbReference>
<comment type="cofactor">
    <cofactor evidence="1">
        <name>pantetheine 4'-phosphate</name>
        <dbReference type="ChEBI" id="CHEBI:47942"/>
    </cofactor>
</comment>
<sequence length="2435" mass="276902">MLTSTNQEVSKYELSHTQKRFWFTEQLEFVQEAKVNAMAHVSTAFTLKGNLDIAHFGQVLSQLVNRHDTLRTCFREEDGKPLQVIYSNIDYNVLMVDLTTETGSAQSDFLQRLVVAELNKPFDLNEAPLLRTTLYKLSESEHMCLIVAHHIIADGWAIDVFMSELAALYHANVNQLPNPLEPLAIQYSDFAHWHNEMLNGGELDEQRQFWLNRLAGELPDLNFPLDYSRPSMQKFDGDTVPLKIEGELMQKLKAACEKLDVSLYMFLLASFNVLLSKYTRNTDIIVGTSLSGRVHPEVSNLIGCFINALPVRNEVKGEESFQDFVKRIKQSVLEIYANQEYPFDRIVEELGVERNLSRNPIFDVMFEVHTLRTDKHAEVEVSSDLTLSFEKSLDHIRYSGFDFAFELFQSEGKIDGYIQYCTALFQRETIERLSRHFVQLISHVVENPEQNVCEIDMLCDEEKRQVLEKFNDLKSPYPVHVPMQQLFEEQVARTPEAIAVSFEGEELSYKELNERANRLAHLLRSQGVGVNQFVAVVSERNLDWFTTILAIFKSGAAYVPVDPNLPDERIAYIIRNSESKVVVTQSAFVERLTSHAGEMIQTLVSLDEQDLSEYSDENLKIANASTDLAYMIYTSGSTGNPKGALVRHDGMINHLFAKLESLGIGAEDVVVQNASVSFDISVWQALVALLAGAKTSIVSFEVARDQALLLEHLHKEKITVLETVPTLLFAFLDTVRGLAQSDRELPELRWMIATGEELPVKLVNSWFDLYPHIKLMNAYGPTECSDDVTQHVMSERIESEQRVPVGQPLANLNLYVVDQYNHLAPVGVKGEIWVSGIGVGDGYWKNAELTQEKFISNPFSVDPSHSRVYRTGDLGRWMTDGSLEFFSRIDFQVKVRGFRIELGEIESAIGNHPQVDEVAVIVKQAADGDNTLVAFYTSKQLLETNELQSYLRDILPYYTVPTHIIRIERMPLLTSEKIDRNALKKWEIEEGTKRGVALPSTQTEIEIASIWQEILGLEQIHADDNFFHIGGHSISAVKVINRIRDRFQIKMALQQVFLTPVLSELSAVIDTEIAKSSSSDTDDAKKMSDNPLQPMPKQEAYTLAPVQLPEWYLHHLEPDNPFYNVSFDVMFHGDMNLEAFEYAWQTIVDRHAVFRTSFRNDNGTAYQIVAPSMEMRIGNLYEDYTHVAEEKIHEVTKEVAYAHANQLFHFETGPLFYTKLVEFPGKQFLFMFVSHHIIWDETSSMNLMKEFNELYNAFVMNREPQLPELAIDYVDYAQWMNRSIEEGYLEEQRQYWLKKFADAPKGLDLPTDYPRPPMVTFNGGTILGRFHPELQKQVTDFCQQNNITLYMFLLAVLNLYVHRLSGQQDFVLGSPIQNRDDVKLENMLGLFATAIPLRCLIEKEMTFEQLVAQSRQTAIEAYDNHIYPSNFVVEQIEAEVDLSRSKLFTIMYGLQNNKQDLLKSLQFEGLTCNFKLYDFIESSSRFDLTFAFDELESGIEINLNYNSDLFKKSTAERIAQQFILLTEQVVSTPEKQLHAYSLVTDEEKHMIVKEWNQTDSEYSEQICIHEKFEQQAEKTPDHIAVQHQNLTLSYRELNERANQLAHLLHELGVKSEDKVGITLESSADMLIALVAVLKAGAAYVPVSPELPINRQKTIIERAGIEVLITTSEFGRDDVEFSGQMVQMDTDRSRIEEKSKQNLDLSVSSNQLAYVLFTSGTTGMPKGIEVEHRGVISLFEWSGRKYSLTSADATLFMTPYTFDASLLETFWPLMFGAKVVIPNKDELKNPVAMGQLVAEHQITILQFVPVLLEAFVNARKNGEFPQTPSLRYVICGGAVLTRELRDKFSSQFTCHLSNHYGPTEVTVDAITFDCNEPFEGNVVPIGKPIGNAKVYLLDEQMNLVPVGVPGEIYVASAGLARGYLHDVDATNRSFVPDPFSTDPQSRLYKTGDVAKYLEDGNIVYLGRIDNQVKVRGNRVELEEVENWLSSHDSITNCAVIHMKDERMDGLVAYVELDQEGTPLQVGEEKLKLYTLSQIPSLKPRMDELHLTAWPAYFAGEEVQREYWPKLFHQFSEYQFTLIDQAGHVVAGGNTVPIYWDGTNDGLPQGWDAGLVKGFTDAETGVEPNTLLVLAGVVDEMYQGKGLAAMLVKAFKQLALGHGLKRLIVPVRPTGKHAYPDLSFTEYSELCREDGLPVDNWLRTHERVGGKILKVATQSQYVKASVADWGQWTGTSFTQSGSYSVPDALQPVQVDLEQGIGEYWDPSVWMEHPVNSDTSYTWEYVDPEKIQSFLKQFMPEYMVPQQYMFISHMPLMNSGKIDKKSLPEPTLNLQSQRDFVLPQSKTEEEILAIWKEILQLDEISVTDNFFDLGGHSLKATQTVTRLTKVFGIQFNLRELFQAVTIRSLAQLVESKRDLQPTSSTSFKKVERRTRSKK</sequence>
<dbReference type="InterPro" id="IPR020806">
    <property type="entry name" value="PKS_PP-bd"/>
</dbReference>
<dbReference type="GO" id="GO:0072330">
    <property type="term" value="P:monocarboxylic acid biosynthetic process"/>
    <property type="evidence" value="ECO:0007669"/>
    <property type="project" value="UniProtKB-ARBA"/>
</dbReference>
<feature type="domain" description="Carrier" evidence="6">
    <location>
        <begin position="2339"/>
        <end position="2414"/>
    </location>
</feature>
<dbReference type="EMBL" id="SLXV01000020">
    <property type="protein sequence ID" value="TCP67307.1"/>
    <property type="molecule type" value="Genomic_DNA"/>
</dbReference>
<dbReference type="InterPro" id="IPR020845">
    <property type="entry name" value="AMP-binding_CS"/>
</dbReference>
<dbReference type="OrthoDB" id="9765680at2"/>
<dbReference type="PANTHER" id="PTHR45527:SF1">
    <property type="entry name" value="FATTY ACID SYNTHASE"/>
    <property type="match status" value="1"/>
</dbReference>
<evidence type="ECO:0000256" key="4">
    <source>
        <dbReference type="ARBA" id="ARBA00022553"/>
    </source>
</evidence>
<dbReference type="Gene3D" id="3.30.559.10">
    <property type="entry name" value="Chloramphenicol acetyltransferase-like domain"/>
    <property type="match status" value="2"/>
</dbReference>
<keyword evidence="5" id="KW-0045">Antibiotic biosynthesis</keyword>
<dbReference type="Proteomes" id="UP000294746">
    <property type="component" value="Unassembled WGS sequence"/>
</dbReference>
<dbReference type="InterPro" id="IPR009081">
    <property type="entry name" value="PP-bd_ACP"/>
</dbReference>
<organism evidence="7 8">
    <name type="scientific">Baia soyae</name>
    <dbReference type="NCBI Taxonomy" id="1544746"/>
    <lineage>
        <taxon>Bacteria</taxon>
        <taxon>Bacillati</taxon>
        <taxon>Bacillota</taxon>
        <taxon>Bacilli</taxon>
        <taxon>Bacillales</taxon>
        <taxon>Thermoactinomycetaceae</taxon>
        <taxon>Baia</taxon>
    </lineage>
</organism>
<dbReference type="FunFam" id="3.40.50.980:FF:000001">
    <property type="entry name" value="Non-ribosomal peptide synthetase"/>
    <property type="match status" value="2"/>
</dbReference>
<dbReference type="InterPro" id="IPR006162">
    <property type="entry name" value="Ppantetheine_attach_site"/>
</dbReference>
<dbReference type="InterPro" id="IPR023213">
    <property type="entry name" value="CAT-like_dom_sf"/>
</dbReference>
<dbReference type="FunFam" id="2.30.38.10:FF:000001">
    <property type="entry name" value="Non-ribosomal peptide synthetase PvdI"/>
    <property type="match status" value="1"/>
</dbReference>
<dbReference type="InterPro" id="IPR045851">
    <property type="entry name" value="AMP-bd_C_sf"/>
</dbReference>
<comment type="similarity">
    <text evidence="2">Belongs to the ATP-dependent AMP-binding enzyme family.</text>
</comment>
<dbReference type="Gene3D" id="3.30.559.30">
    <property type="entry name" value="Nonribosomal peptide synthetase, condensation domain"/>
    <property type="match status" value="2"/>
</dbReference>
<dbReference type="Gene3D" id="3.40.630.30">
    <property type="match status" value="1"/>
</dbReference>
<dbReference type="PROSITE" id="PS50075">
    <property type="entry name" value="CARRIER"/>
    <property type="match status" value="2"/>
</dbReference>
<dbReference type="GO" id="GO:0017000">
    <property type="term" value="P:antibiotic biosynthetic process"/>
    <property type="evidence" value="ECO:0007669"/>
    <property type="project" value="UniProtKB-KW"/>
</dbReference>
<accession>A0A4R2RWY9</accession>
<dbReference type="InterPro" id="IPR001242">
    <property type="entry name" value="Condensation_dom"/>
</dbReference>
<dbReference type="NCBIfam" id="TIGR01733">
    <property type="entry name" value="AA-adenyl-dom"/>
    <property type="match status" value="2"/>
</dbReference>
<protein>
    <submittedName>
        <fullName evidence="7">Amino acid adenylation domain-containing protein</fullName>
    </submittedName>
</protein>
<dbReference type="InterPro" id="IPR016181">
    <property type="entry name" value="Acyl_CoA_acyltransferase"/>
</dbReference>
<evidence type="ECO:0000256" key="3">
    <source>
        <dbReference type="ARBA" id="ARBA00022450"/>
    </source>
</evidence>
<evidence type="ECO:0000313" key="7">
    <source>
        <dbReference type="EMBL" id="TCP67307.1"/>
    </source>
</evidence>
<dbReference type="InterPro" id="IPR000873">
    <property type="entry name" value="AMP-dep_synth/lig_dom"/>
</dbReference>
<dbReference type="CDD" id="cd05930">
    <property type="entry name" value="A_NRPS"/>
    <property type="match status" value="2"/>
</dbReference>
<reference evidence="7 8" key="1">
    <citation type="submission" date="2019-03" db="EMBL/GenBank/DDBJ databases">
        <title>Genomic Encyclopedia of Type Strains, Phase IV (KMG-IV): sequencing the most valuable type-strain genomes for metagenomic binning, comparative biology and taxonomic classification.</title>
        <authorList>
            <person name="Goeker M."/>
        </authorList>
    </citation>
    <scope>NUCLEOTIDE SEQUENCE [LARGE SCALE GENOMIC DNA]</scope>
    <source>
        <strain evidence="7 8">DSM 46831</strain>
    </source>
</reference>
<gene>
    <name evidence="7" type="ORF">EDD57_12023</name>
</gene>
<dbReference type="GO" id="GO:0016747">
    <property type="term" value="F:acyltransferase activity, transferring groups other than amino-acyl groups"/>
    <property type="evidence" value="ECO:0007669"/>
    <property type="project" value="InterPro"/>
</dbReference>
<dbReference type="PROSITE" id="PS00455">
    <property type="entry name" value="AMP_BINDING"/>
    <property type="match status" value="2"/>
</dbReference>
<keyword evidence="8" id="KW-1185">Reference proteome</keyword>
<evidence type="ECO:0000256" key="1">
    <source>
        <dbReference type="ARBA" id="ARBA00001957"/>
    </source>
</evidence>
<dbReference type="SUPFAM" id="SSF55729">
    <property type="entry name" value="Acyl-CoA N-acyltransferases (Nat)"/>
    <property type="match status" value="1"/>
</dbReference>
<dbReference type="FunFam" id="1.10.1200.10:FF:000016">
    <property type="entry name" value="Non-ribosomal peptide synthase"/>
    <property type="match status" value="1"/>
</dbReference>
<dbReference type="InterPro" id="IPR036736">
    <property type="entry name" value="ACP-like_sf"/>
</dbReference>
<dbReference type="NCBIfam" id="NF003417">
    <property type="entry name" value="PRK04813.1"/>
    <property type="match status" value="3"/>
</dbReference>
<dbReference type="GO" id="GO:0008610">
    <property type="term" value="P:lipid biosynthetic process"/>
    <property type="evidence" value="ECO:0007669"/>
    <property type="project" value="UniProtKB-ARBA"/>
</dbReference>
<dbReference type="InterPro" id="IPR010071">
    <property type="entry name" value="AA_adenyl_dom"/>
</dbReference>
<feature type="domain" description="Carrier" evidence="6">
    <location>
        <begin position="998"/>
        <end position="1073"/>
    </location>
</feature>
<dbReference type="GO" id="GO:0031177">
    <property type="term" value="F:phosphopantetheine binding"/>
    <property type="evidence" value="ECO:0007669"/>
    <property type="project" value="InterPro"/>
</dbReference>
<dbReference type="RefSeq" id="WP_131848922.1">
    <property type="nucleotide sequence ID" value="NZ_SLXV01000020.1"/>
</dbReference>
<name>A0A4R2RWY9_9BACL</name>
<evidence type="ECO:0000256" key="5">
    <source>
        <dbReference type="ARBA" id="ARBA00023194"/>
    </source>
</evidence>
<dbReference type="SUPFAM" id="SSF47336">
    <property type="entry name" value="ACP-like"/>
    <property type="match status" value="2"/>
</dbReference>
<dbReference type="SUPFAM" id="SSF52777">
    <property type="entry name" value="CoA-dependent acyltransferases"/>
    <property type="match status" value="4"/>
</dbReference>
<dbReference type="Pfam" id="PF00583">
    <property type="entry name" value="Acetyltransf_1"/>
    <property type="match status" value="1"/>
</dbReference>
<dbReference type="FunFam" id="3.40.50.12780:FF:000012">
    <property type="entry name" value="Non-ribosomal peptide synthetase"/>
    <property type="match status" value="2"/>
</dbReference>
<dbReference type="Pfam" id="PF00501">
    <property type="entry name" value="AMP-binding"/>
    <property type="match status" value="2"/>
</dbReference>
<dbReference type="SUPFAM" id="SSF56801">
    <property type="entry name" value="Acetyl-CoA synthetase-like"/>
    <property type="match status" value="2"/>
</dbReference>
<keyword evidence="4" id="KW-0597">Phosphoprotein</keyword>
<dbReference type="FunFam" id="1.10.1200.10:FF:000005">
    <property type="entry name" value="Nonribosomal peptide synthetase 1"/>
    <property type="match status" value="1"/>
</dbReference>
<dbReference type="GO" id="GO:0043041">
    <property type="term" value="P:amino acid activation for nonribosomal peptide biosynthetic process"/>
    <property type="evidence" value="ECO:0007669"/>
    <property type="project" value="TreeGrafter"/>
</dbReference>
<dbReference type="Gene3D" id="2.30.38.10">
    <property type="entry name" value="Luciferase, Domain 3"/>
    <property type="match status" value="2"/>
</dbReference>
<dbReference type="InterPro" id="IPR025110">
    <property type="entry name" value="AMP-bd_C"/>
</dbReference>
<dbReference type="Pfam" id="PF00550">
    <property type="entry name" value="PP-binding"/>
    <property type="match status" value="2"/>
</dbReference>
<dbReference type="InterPro" id="IPR000182">
    <property type="entry name" value="GNAT_dom"/>
</dbReference>
<dbReference type="Gene3D" id="3.30.300.30">
    <property type="match status" value="3"/>
</dbReference>
<dbReference type="GO" id="GO:0005737">
    <property type="term" value="C:cytoplasm"/>
    <property type="evidence" value="ECO:0007669"/>
    <property type="project" value="TreeGrafter"/>
</dbReference>
<proteinExistence type="inferred from homology"/>
<dbReference type="CDD" id="cd19531">
    <property type="entry name" value="LCL_NRPS-like"/>
    <property type="match status" value="2"/>
</dbReference>
<keyword evidence="3" id="KW-0596">Phosphopantetheine</keyword>
<evidence type="ECO:0000256" key="2">
    <source>
        <dbReference type="ARBA" id="ARBA00006432"/>
    </source>
</evidence>
<dbReference type="GO" id="GO:0044550">
    <property type="term" value="P:secondary metabolite biosynthetic process"/>
    <property type="evidence" value="ECO:0007669"/>
    <property type="project" value="TreeGrafter"/>
</dbReference>
<dbReference type="Gene3D" id="1.10.1200.10">
    <property type="entry name" value="ACP-like"/>
    <property type="match status" value="2"/>
</dbReference>
<dbReference type="PANTHER" id="PTHR45527">
    <property type="entry name" value="NONRIBOSOMAL PEPTIDE SYNTHETASE"/>
    <property type="match status" value="1"/>
</dbReference>